<evidence type="ECO:0000313" key="1">
    <source>
        <dbReference type="EMBL" id="GFY60995.1"/>
    </source>
</evidence>
<comment type="caution">
    <text evidence="1">The sequence shown here is derived from an EMBL/GenBank/DDBJ whole genome shotgun (WGS) entry which is preliminary data.</text>
</comment>
<gene>
    <name evidence="1" type="primary">NCL1_40015</name>
    <name evidence="1" type="ORF">TNIN_234531</name>
</gene>
<reference evidence="1" key="1">
    <citation type="submission" date="2020-08" db="EMBL/GenBank/DDBJ databases">
        <title>Multicomponent nature underlies the extraordinary mechanical properties of spider dragline silk.</title>
        <authorList>
            <person name="Kono N."/>
            <person name="Nakamura H."/>
            <person name="Mori M."/>
            <person name="Yoshida Y."/>
            <person name="Ohtoshi R."/>
            <person name="Malay A.D."/>
            <person name="Moran D.A.P."/>
            <person name="Tomita M."/>
            <person name="Numata K."/>
            <person name="Arakawa K."/>
        </authorList>
    </citation>
    <scope>NUCLEOTIDE SEQUENCE</scope>
</reference>
<evidence type="ECO:0000313" key="2">
    <source>
        <dbReference type="Proteomes" id="UP000886998"/>
    </source>
</evidence>
<sequence length="445" mass="52864">MDSFIHPVLSLQELCLLKLATIICDDPDMKNFVQKHGNDSFVFPSKEALMFMDRNEERVGDTWRRKEILVDATEIVDLKDRLQYFSTSPRNMKLVSINERSDILPFRKWEELVDDKFSLFLLPKSLRPKLLEIVRTVAIQIDRWVKDLSPIIHDSAEIAHNALCYFQWTSLGRINRRKTAKTIIINKGCSEPLLCVLAEYYDLMDDLDMDKEKVDFYRKGIDRKFWMFLTGEVYCDPKDPFNYSLLSYLNGHCLQYPDLMLGLSELTLSDKIKFYKVAGFQLLLFFLDWPLQRQFLEASELLLPFFDTDEFHAILRIILYDRILLGRKDFNYIGLLKSFWHQSSSELKEFIEGKPIYEPLMFTVNYPNEEAFPNEKLFESNFNNRLTFQYQGVKYSLFRTDRVYRKFRHCFFDLTRPRYIEEVSYVSQKRKHDDLDHGKLGEVGI</sequence>
<accession>A0A8X6XVZ7</accession>
<dbReference type="Proteomes" id="UP000886998">
    <property type="component" value="Unassembled WGS sequence"/>
</dbReference>
<name>A0A8X6XVZ7_9ARAC</name>
<keyword evidence="2" id="KW-1185">Reference proteome</keyword>
<dbReference type="AlphaFoldDB" id="A0A8X6XVZ7"/>
<organism evidence="1 2">
    <name type="scientific">Trichonephila inaurata madagascariensis</name>
    <dbReference type="NCBI Taxonomy" id="2747483"/>
    <lineage>
        <taxon>Eukaryota</taxon>
        <taxon>Metazoa</taxon>
        <taxon>Ecdysozoa</taxon>
        <taxon>Arthropoda</taxon>
        <taxon>Chelicerata</taxon>
        <taxon>Arachnida</taxon>
        <taxon>Araneae</taxon>
        <taxon>Araneomorphae</taxon>
        <taxon>Entelegynae</taxon>
        <taxon>Araneoidea</taxon>
        <taxon>Nephilidae</taxon>
        <taxon>Trichonephila</taxon>
        <taxon>Trichonephila inaurata</taxon>
    </lineage>
</organism>
<proteinExistence type="predicted"/>
<dbReference type="EMBL" id="BMAV01013367">
    <property type="protein sequence ID" value="GFY60995.1"/>
    <property type="molecule type" value="Genomic_DNA"/>
</dbReference>
<dbReference type="OrthoDB" id="10451063at2759"/>
<protein>
    <submittedName>
        <fullName evidence="1">Uncharacterized protein</fullName>
    </submittedName>
</protein>